<dbReference type="EMBL" id="ACLK02000002">
    <property type="protein sequence ID" value="EFY08679.1"/>
    <property type="molecule type" value="Genomic_DNA"/>
</dbReference>
<evidence type="ECO:0000313" key="2">
    <source>
        <dbReference type="EMBL" id="EFY08679.1"/>
    </source>
</evidence>
<sequence>MEDTIMKKTLSLTYGAMTVALTGIILFFDRITAGFFMTFLALPLIVYGSYCDWSDAFVVYLSCIIMAVIMSGLFSTVLMMAGYGAVGLAYIYSMKKNATPSRSYLAMGVVIALFYFIMIRFFGPAFGMDFQEIIQSVKGILNIHNSLVLYGISISMVLITMAMELFIIKTSADIVLVMLHRNRK</sequence>
<dbReference type="AlphaFoldDB" id="E7FWY0"/>
<gene>
    <name evidence="2" type="ORF">HMPREF0357_10786</name>
</gene>
<protein>
    <recommendedName>
        <fullName evidence="4">DUF2232 domain-containing protein</fullName>
    </recommendedName>
</protein>
<organism evidence="2 3">
    <name type="scientific">Erysipelothrix rhusiopathiae ATCC 19414</name>
    <dbReference type="NCBI Taxonomy" id="525280"/>
    <lineage>
        <taxon>Bacteria</taxon>
        <taxon>Bacillati</taxon>
        <taxon>Bacillota</taxon>
        <taxon>Erysipelotrichia</taxon>
        <taxon>Erysipelotrichales</taxon>
        <taxon>Erysipelotrichaceae</taxon>
        <taxon>Erysipelothrix</taxon>
    </lineage>
</organism>
<name>E7FWY0_ERYRH</name>
<keyword evidence="1" id="KW-0472">Membrane</keyword>
<evidence type="ECO:0000256" key="1">
    <source>
        <dbReference type="SAM" id="Phobius"/>
    </source>
</evidence>
<dbReference type="STRING" id="1648.A2I91_00955"/>
<proteinExistence type="predicted"/>
<keyword evidence="1" id="KW-0812">Transmembrane</keyword>
<evidence type="ECO:0000313" key="3">
    <source>
        <dbReference type="Proteomes" id="UP000003028"/>
    </source>
</evidence>
<evidence type="ECO:0008006" key="4">
    <source>
        <dbReference type="Google" id="ProtNLM"/>
    </source>
</evidence>
<accession>E7FWY0</accession>
<keyword evidence="1" id="KW-1133">Transmembrane helix</keyword>
<dbReference type="Proteomes" id="UP000003028">
    <property type="component" value="Unassembled WGS sequence"/>
</dbReference>
<dbReference type="InterPro" id="IPR018710">
    <property type="entry name" value="DUF2232"/>
</dbReference>
<feature type="transmembrane region" description="Helical" evidence="1">
    <location>
        <begin position="147"/>
        <end position="168"/>
    </location>
</feature>
<feature type="transmembrane region" description="Helical" evidence="1">
    <location>
        <begin position="104"/>
        <end position="127"/>
    </location>
</feature>
<feature type="transmembrane region" description="Helical" evidence="1">
    <location>
        <begin position="59"/>
        <end position="92"/>
    </location>
</feature>
<comment type="caution">
    <text evidence="2">The sequence shown here is derived from an EMBL/GenBank/DDBJ whole genome shotgun (WGS) entry which is preliminary data.</text>
</comment>
<reference evidence="2" key="1">
    <citation type="submission" date="2011-01" db="EMBL/GenBank/DDBJ databases">
        <authorList>
            <person name="Muzny D."/>
            <person name="Qin X."/>
            <person name="Buhay C."/>
            <person name="Dugan-Rocha S."/>
            <person name="Ding Y."/>
            <person name="Chen G."/>
            <person name="Hawes A."/>
            <person name="Holder M."/>
            <person name="Jhangiani S."/>
            <person name="Johnson A."/>
            <person name="Khan Z."/>
            <person name="Li Z."/>
            <person name="Liu W."/>
            <person name="Liu X."/>
            <person name="Perez L."/>
            <person name="Shen H."/>
            <person name="Wang Q."/>
            <person name="Watt J."/>
            <person name="Xi L."/>
            <person name="Xin Y."/>
            <person name="Zhou J."/>
            <person name="Deng J."/>
            <person name="Jiang H."/>
            <person name="Liu Y."/>
            <person name="Qu J."/>
            <person name="Song X.-Z."/>
            <person name="Zhang L."/>
            <person name="Villasana D."/>
            <person name="Johnson A."/>
            <person name="Liu J."/>
            <person name="Liyanage D."/>
            <person name="Lorensuhewa L."/>
            <person name="Robinson T."/>
            <person name="Song A."/>
            <person name="Song B.-B."/>
            <person name="Dinh H."/>
            <person name="Thornton R."/>
            <person name="Coyle M."/>
            <person name="Francisco L."/>
            <person name="Jackson L."/>
            <person name="Javaid M."/>
            <person name="Korchina V."/>
            <person name="Kovar C."/>
            <person name="Mata R."/>
            <person name="Mathew T."/>
            <person name="Ngo R."/>
            <person name="Nguyen L."/>
            <person name="Nguyen N."/>
            <person name="Okwuonu G."/>
            <person name="Ongeri F."/>
            <person name="Pham C."/>
            <person name="Simmons D."/>
            <person name="Wilczek-Boney K."/>
            <person name="Hale W."/>
            <person name="Jakkamsetti A."/>
            <person name="Pham P."/>
            <person name="Ruth R."/>
            <person name="San Lucas F."/>
            <person name="Warren J."/>
            <person name="Zhang J."/>
            <person name="Zhao Z."/>
            <person name="Zhou C."/>
            <person name="Zhu D."/>
            <person name="Lee S."/>
            <person name="Bess C."/>
            <person name="Blankenburg K."/>
            <person name="Forbes L."/>
            <person name="Fu Q."/>
            <person name="Gubbala S."/>
            <person name="Hirani K."/>
            <person name="Jayaseelan J.C."/>
            <person name="Lara F."/>
            <person name="Munidasa M."/>
            <person name="Palculict T."/>
            <person name="Patil S."/>
            <person name="Pu L.-L."/>
            <person name="Saada N."/>
            <person name="Tang L."/>
            <person name="Weissenberger G."/>
            <person name="Zhu Y."/>
            <person name="Hemphill L."/>
            <person name="Shang Y."/>
            <person name="Youmans B."/>
            <person name="Ayvaz T."/>
            <person name="Ross M."/>
            <person name="Santibanez J."/>
            <person name="Aqrawi P."/>
            <person name="Gross S."/>
            <person name="Joshi V."/>
            <person name="Fowler G."/>
            <person name="Nazareth L."/>
            <person name="Reid J."/>
            <person name="Worley K."/>
            <person name="Petrosino J."/>
            <person name="Highlander S."/>
            <person name="Gibbs R."/>
        </authorList>
    </citation>
    <scope>NUCLEOTIDE SEQUENCE [LARGE SCALE GENOMIC DNA]</scope>
    <source>
        <strain evidence="2">ATCC 19414</strain>
    </source>
</reference>
<dbReference type="Pfam" id="PF09991">
    <property type="entry name" value="DUF2232"/>
    <property type="match status" value="1"/>
</dbReference>
<feature type="transmembrane region" description="Helical" evidence="1">
    <location>
        <begin position="12"/>
        <end position="39"/>
    </location>
</feature>
<keyword evidence="3" id="KW-1185">Reference proteome</keyword>